<dbReference type="InterPro" id="IPR017736">
    <property type="entry name" value="Glyco_hydro_1_beta-glucosidase"/>
</dbReference>
<dbReference type="Gene3D" id="3.20.20.80">
    <property type="entry name" value="Glycosidases"/>
    <property type="match status" value="1"/>
</dbReference>
<dbReference type="AlphaFoldDB" id="A0A9W6KRL3"/>
<evidence type="ECO:0000256" key="4">
    <source>
        <dbReference type="ARBA" id="ARBA00022801"/>
    </source>
</evidence>
<evidence type="ECO:0000256" key="11">
    <source>
        <dbReference type="RuleBase" id="RU361175"/>
    </source>
</evidence>
<dbReference type="PANTHER" id="PTHR10353">
    <property type="entry name" value="GLYCOSYL HYDROLASE"/>
    <property type="match status" value="1"/>
</dbReference>
<sequence length="480" mass="51752">MSITFDNASAARAAAGAAALLPDVPPGFVWGSATAAYQIEGGAGEDGRGESIWDVFCRRPGAIADGTSGAVACDSYHRWRDDVELLAGLGVDAYRFSVAWPRVLPAGRGAVNQAGLDYYDRLVDALCERGIRPFVTLYHWDLPQALEDGGGWRARDTADRFAEYAGLVAGVLQDRVQDWITLNEPYCSSIVGYAEGRHAPGATEGHGALAAAHHLLLGHGRAAAAIRAAAGARARVGITLNFSPVVAASDTDADRAAAQRLDAVLNRQFADPLLDGTYPEGFERLYAGVSDLSFRRDGDLEIIAAPLDFLGVNYYYRLHAVDAPLAQPDPARRSAADIGVRTVPPPGVATTDLGWPIEPQGLFDTLTGLAARYPGLPPVYITENGCAELRETPEPDPERMVFIAAHLAAAARAAAADDRLELLGYFYWSLLDNFEWARGYGPRFGLAHVDYATGERTPKASYHWLRERLRAHRERSAGPR</sequence>
<feature type="binding site" evidence="10">
    <location>
        <position position="38"/>
    </location>
    <ligand>
        <name>substrate</name>
    </ligand>
</feature>
<organism evidence="12 13">
    <name type="scientific">Dactylosporangium matsuzakiense</name>
    <dbReference type="NCBI Taxonomy" id="53360"/>
    <lineage>
        <taxon>Bacteria</taxon>
        <taxon>Bacillati</taxon>
        <taxon>Actinomycetota</taxon>
        <taxon>Actinomycetes</taxon>
        <taxon>Micromonosporales</taxon>
        <taxon>Micromonosporaceae</taxon>
        <taxon>Dactylosporangium</taxon>
    </lineage>
</organism>
<feature type="binding site" evidence="10">
    <location>
        <position position="428"/>
    </location>
    <ligand>
        <name>substrate</name>
    </ligand>
</feature>
<feature type="active site" description="Proton donor" evidence="9">
    <location>
        <position position="184"/>
    </location>
</feature>
<comment type="similarity">
    <text evidence="2 11">Belongs to the glycosyl hydrolase 1 family.</text>
</comment>
<dbReference type="RefSeq" id="WP_271189926.1">
    <property type="nucleotide sequence ID" value="NZ_BSFP01000065.1"/>
</dbReference>
<proteinExistence type="inferred from homology"/>
<evidence type="ECO:0000256" key="1">
    <source>
        <dbReference type="ARBA" id="ARBA00000448"/>
    </source>
</evidence>
<dbReference type="Pfam" id="PF00232">
    <property type="entry name" value="Glyco_hydro_1"/>
    <property type="match status" value="1"/>
</dbReference>
<keyword evidence="4 11" id="KW-0378">Hydrolase</keyword>
<dbReference type="FunFam" id="3.20.20.80:FF:000004">
    <property type="entry name" value="Beta-glucosidase 6-phospho-beta-glucosidase"/>
    <property type="match status" value="1"/>
</dbReference>
<evidence type="ECO:0000313" key="12">
    <source>
        <dbReference type="EMBL" id="GLL05947.1"/>
    </source>
</evidence>
<feature type="binding site" evidence="10">
    <location>
        <begin position="435"/>
        <end position="436"/>
    </location>
    <ligand>
        <name>substrate</name>
    </ligand>
</feature>
<dbReference type="GO" id="GO:0005829">
    <property type="term" value="C:cytosol"/>
    <property type="evidence" value="ECO:0007669"/>
    <property type="project" value="TreeGrafter"/>
</dbReference>
<evidence type="ECO:0000256" key="10">
    <source>
        <dbReference type="PIRSR" id="PIRSR617736-2"/>
    </source>
</evidence>
<dbReference type="GO" id="GO:0030245">
    <property type="term" value="P:cellulose catabolic process"/>
    <property type="evidence" value="ECO:0007669"/>
    <property type="project" value="UniProtKB-KW"/>
</dbReference>
<keyword evidence="6" id="KW-0119">Carbohydrate metabolism</keyword>
<name>A0A9W6KRL3_9ACTN</name>
<dbReference type="EC" id="3.2.1.21" evidence="3 11"/>
<dbReference type="SUPFAM" id="SSF51445">
    <property type="entry name" value="(Trans)glycosidases"/>
    <property type="match status" value="1"/>
</dbReference>
<accession>A0A9W6KRL3</accession>
<dbReference type="GO" id="GO:0008422">
    <property type="term" value="F:beta-glucosidase activity"/>
    <property type="evidence" value="ECO:0007669"/>
    <property type="project" value="UniProtKB-EC"/>
</dbReference>
<comment type="catalytic activity">
    <reaction evidence="1 11">
        <text>Hydrolysis of terminal, non-reducing beta-D-glucosyl residues with release of beta-D-glucose.</text>
        <dbReference type="EC" id="3.2.1.21"/>
    </reaction>
</comment>
<dbReference type="PRINTS" id="PR00131">
    <property type="entry name" value="GLHYDRLASE1"/>
</dbReference>
<evidence type="ECO:0000313" key="13">
    <source>
        <dbReference type="Proteomes" id="UP001143480"/>
    </source>
</evidence>
<dbReference type="InterPro" id="IPR001360">
    <property type="entry name" value="Glyco_hydro_1"/>
</dbReference>
<dbReference type="PROSITE" id="PS00653">
    <property type="entry name" value="GLYCOSYL_HYDROL_F1_2"/>
    <property type="match status" value="1"/>
</dbReference>
<evidence type="ECO:0000256" key="8">
    <source>
        <dbReference type="ARBA" id="ARBA00023326"/>
    </source>
</evidence>
<dbReference type="NCBIfam" id="TIGR03356">
    <property type="entry name" value="BGL"/>
    <property type="match status" value="1"/>
</dbReference>
<keyword evidence="8" id="KW-0624">Polysaccharide degradation</keyword>
<dbReference type="PANTHER" id="PTHR10353:SF36">
    <property type="entry name" value="LP05116P"/>
    <property type="match status" value="1"/>
</dbReference>
<comment type="caution">
    <text evidence="12">The sequence shown here is derived from an EMBL/GenBank/DDBJ whole genome shotgun (WGS) entry which is preliminary data.</text>
</comment>
<keyword evidence="13" id="KW-1185">Reference proteome</keyword>
<evidence type="ECO:0000256" key="2">
    <source>
        <dbReference type="ARBA" id="ARBA00010838"/>
    </source>
</evidence>
<dbReference type="InterPro" id="IPR017853">
    <property type="entry name" value="GH"/>
</dbReference>
<dbReference type="Proteomes" id="UP001143480">
    <property type="component" value="Unassembled WGS sequence"/>
</dbReference>
<evidence type="ECO:0000256" key="7">
    <source>
        <dbReference type="ARBA" id="ARBA00023295"/>
    </source>
</evidence>
<dbReference type="InterPro" id="IPR033132">
    <property type="entry name" value="GH_1_N_CS"/>
</dbReference>
<feature type="binding site" evidence="10">
    <location>
        <position position="183"/>
    </location>
    <ligand>
        <name>substrate</name>
    </ligand>
</feature>
<evidence type="ECO:0000256" key="6">
    <source>
        <dbReference type="ARBA" id="ARBA00023277"/>
    </source>
</evidence>
<feature type="binding site" evidence="10">
    <location>
        <position position="139"/>
    </location>
    <ligand>
        <name>substrate</name>
    </ligand>
</feature>
<feature type="binding site" evidence="10">
    <location>
        <position position="315"/>
    </location>
    <ligand>
        <name>substrate</name>
    </ligand>
</feature>
<gene>
    <name evidence="12" type="primary">bglB_1</name>
    <name evidence="12" type="ORF">GCM10017581_076950</name>
</gene>
<evidence type="ECO:0000256" key="9">
    <source>
        <dbReference type="PIRSR" id="PIRSR617736-1"/>
    </source>
</evidence>
<dbReference type="EMBL" id="BSFP01000065">
    <property type="protein sequence ID" value="GLL05947.1"/>
    <property type="molecule type" value="Genomic_DNA"/>
</dbReference>
<keyword evidence="7 11" id="KW-0326">Glycosidase</keyword>
<evidence type="ECO:0000256" key="3">
    <source>
        <dbReference type="ARBA" id="ARBA00012744"/>
    </source>
</evidence>
<evidence type="ECO:0000256" key="5">
    <source>
        <dbReference type="ARBA" id="ARBA00023001"/>
    </source>
</evidence>
<reference evidence="12" key="2">
    <citation type="submission" date="2023-01" db="EMBL/GenBank/DDBJ databases">
        <authorList>
            <person name="Sun Q."/>
            <person name="Evtushenko L."/>
        </authorList>
    </citation>
    <scope>NUCLEOTIDE SEQUENCE</scope>
    <source>
        <strain evidence="12">VKM Ac-1321</strain>
    </source>
</reference>
<protein>
    <recommendedName>
        <fullName evidence="3 11">Beta-glucosidase</fullName>
        <ecNumber evidence="3 11">3.2.1.21</ecNumber>
    </recommendedName>
</protein>
<feature type="active site" description="Nucleophile" evidence="9">
    <location>
        <position position="383"/>
    </location>
</feature>
<keyword evidence="5" id="KW-0136">Cellulose degradation</keyword>
<reference evidence="12" key="1">
    <citation type="journal article" date="2014" name="Int. J. Syst. Evol. Microbiol.">
        <title>Complete genome sequence of Corynebacterium casei LMG S-19264T (=DSM 44701T), isolated from a smear-ripened cheese.</title>
        <authorList>
            <consortium name="US DOE Joint Genome Institute (JGI-PGF)"/>
            <person name="Walter F."/>
            <person name="Albersmeier A."/>
            <person name="Kalinowski J."/>
            <person name="Ruckert C."/>
        </authorList>
    </citation>
    <scope>NUCLEOTIDE SEQUENCE</scope>
    <source>
        <strain evidence="12">VKM Ac-1321</strain>
    </source>
</reference>